<keyword evidence="2" id="KW-1133">Transmembrane helix</keyword>
<evidence type="ECO:0000313" key="4">
    <source>
        <dbReference type="EMBL" id="BBH86123.1"/>
    </source>
</evidence>
<dbReference type="Gene3D" id="2.130.10.10">
    <property type="entry name" value="YVTN repeat-like/Quinoprotein amine dehydrogenase"/>
    <property type="match status" value="1"/>
</dbReference>
<reference evidence="4" key="1">
    <citation type="submission" date="2018-12" db="EMBL/GenBank/DDBJ databases">
        <title>Novel natural products biosynthetic potential of the class Ktedonobacteria.</title>
        <authorList>
            <person name="Zheng Y."/>
            <person name="Saitou A."/>
            <person name="Wang C.M."/>
            <person name="Toyoda A."/>
            <person name="Minakuchi Y."/>
            <person name="Sekiguchi Y."/>
            <person name="Ueda K."/>
            <person name="Takano H."/>
            <person name="Sakai Y."/>
            <person name="Yokota A."/>
            <person name="Yabe S."/>
        </authorList>
    </citation>
    <scope>NUCLEOTIDE SEQUENCE</scope>
    <source>
        <strain evidence="4">COM3</strain>
    </source>
</reference>
<proteinExistence type="predicted"/>
<dbReference type="Gene3D" id="2.40.128.630">
    <property type="match status" value="1"/>
</dbReference>
<name>A0A455SCD7_9CHLR</name>
<dbReference type="PANTHER" id="PTHR34512:SF30">
    <property type="entry name" value="OUTER MEMBRANE PROTEIN ASSEMBLY FACTOR BAMB"/>
    <property type="match status" value="1"/>
</dbReference>
<evidence type="ECO:0000256" key="1">
    <source>
        <dbReference type="SAM" id="MobiDB-lite"/>
    </source>
</evidence>
<feature type="transmembrane region" description="Helical" evidence="2">
    <location>
        <begin position="83"/>
        <end position="101"/>
    </location>
</feature>
<sequence length="499" mass="54686">MVTLIVTRAEMEEQAEATEKMTAVHPQSSQLPSPTAVQHVKSTTLPPPVARSGTYGPLPPSFQPSRQPLPSVQSLLLRPWMRFLLVVLIFLLLFGIITQFLPGNPLSLVELTDRLFGAKRIVLLAGDGLYNLDSDSGELKWKQALPGLNESTRLLVQDGTVYLLGSQLSTYDLRSGQPKWSLKLAQSESHDLAVTDGAVFVRQGQTLAAYAADSGVLLWKKELPGEVGRMKPLGEFLCVVFENKLVVVGTKDGAMKSYALGEAGEWSIEGALGHTLILKKSTYTEKDEELLGFDVEAAKIAWKLPSKGSTDLLTVSKDRFYVISEIDRKYEVHSHNREGQLQWSFPLQDSARRFVLRSQDADALYQFAEGTLYAWSLEDGHQLWKVASGIYKKDEVNESGYTDGSVIVYSDGDSVIGFQAADGQKKWTVPSLAITGTNNRKYTGLGEQEGVLLFGEADAQGNLAPAGKTGVTLGRLNTETGAAQWKITLEKSLYTWAIG</sequence>
<organism evidence="4">
    <name type="scientific">Thermosporothrix sp. COM3</name>
    <dbReference type="NCBI Taxonomy" id="2490863"/>
    <lineage>
        <taxon>Bacteria</taxon>
        <taxon>Bacillati</taxon>
        <taxon>Chloroflexota</taxon>
        <taxon>Ktedonobacteria</taxon>
        <taxon>Ktedonobacterales</taxon>
        <taxon>Thermosporotrichaceae</taxon>
        <taxon>Thermosporothrix</taxon>
    </lineage>
</organism>
<feature type="compositionally biased region" description="Polar residues" evidence="1">
    <location>
        <begin position="25"/>
        <end position="34"/>
    </location>
</feature>
<dbReference type="InterPro" id="IPR015943">
    <property type="entry name" value="WD40/YVTN_repeat-like_dom_sf"/>
</dbReference>
<dbReference type="AlphaFoldDB" id="A0A455SCD7"/>
<dbReference type="PANTHER" id="PTHR34512">
    <property type="entry name" value="CELL SURFACE PROTEIN"/>
    <property type="match status" value="1"/>
</dbReference>
<dbReference type="InterPro" id="IPR002372">
    <property type="entry name" value="PQQ_rpt_dom"/>
</dbReference>
<gene>
    <name evidence="4" type="ORF">KTC_08740</name>
</gene>
<dbReference type="Pfam" id="PF13360">
    <property type="entry name" value="PQQ_2"/>
    <property type="match status" value="2"/>
</dbReference>
<feature type="domain" description="Pyrrolo-quinoline quinone repeat" evidence="3">
    <location>
        <begin position="167"/>
        <end position="257"/>
    </location>
</feature>
<feature type="region of interest" description="Disordered" evidence="1">
    <location>
        <begin position="15"/>
        <end position="34"/>
    </location>
</feature>
<keyword evidence="2" id="KW-0812">Transmembrane</keyword>
<protein>
    <recommendedName>
        <fullName evidence="3">Pyrrolo-quinoline quinone repeat domain-containing protein</fullName>
    </recommendedName>
</protein>
<keyword evidence="2" id="KW-0472">Membrane</keyword>
<dbReference type="InterPro" id="IPR011047">
    <property type="entry name" value="Quinoprotein_ADH-like_sf"/>
</dbReference>
<evidence type="ECO:0000256" key="2">
    <source>
        <dbReference type="SAM" id="Phobius"/>
    </source>
</evidence>
<dbReference type="SUPFAM" id="SSF50998">
    <property type="entry name" value="Quinoprotein alcohol dehydrogenase-like"/>
    <property type="match status" value="1"/>
</dbReference>
<dbReference type="EMBL" id="AP019376">
    <property type="protein sequence ID" value="BBH86123.1"/>
    <property type="molecule type" value="Genomic_DNA"/>
</dbReference>
<evidence type="ECO:0000259" key="3">
    <source>
        <dbReference type="Pfam" id="PF13360"/>
    </source>
</evidence>
<accession>A0A455SCD7</accession>
<feature type="domain" description="Pyrrolo-quinoline quinone repeat" evidence="3">
    <location>
        <begin position="331"/>
        <end position="490"/>
    </location>
</feature>